<reference evidence="3 4" key="1">
    <citation type="submission" date="2024-04" db="EMBL/GenBank/DDBJ databases">
        <title>Novel species of the genus Ideonella isolated from streams.</title>
        <authorList>
            <person name="Lu H."/>
        </authorList>
    </citation>
    <scope>NUCLEOTIDE SEQUENCE [LARGE SCALE GENOMIC DNA]</scope>
    <source>
        <strain evidence="3 4">LYT19W</strain>
    </source>
</reference>
<dbReference type="InterPro" id="IPR023346">
    <property type="entry name" value="Lysozyme-like_dom_sf"/>
</dbReference>
<dbReference type="PANTHER" id="PTHR30163">
    <property type="entry name" value="MEMBRANE-BOUND LYTIC MUREIN TRANSGLYCOSYLASE B"/>
    <property type="match status" value="1"/>
</dbReference>
<dbReference type="Proteomes" id="UP001379945">
    <property type="component" value="Unassembled WGS sequence"/>
</dbReference>
<evidence type="ECO:0000313" key="4">
    <source>
        <dbReference type="Proteomes" id="UP001379945"/>
    </source>
</evidence>
<feature type="chain" id="PRO_5047142445" evidence="1">
    <location>
        <begin position="38"/>
        <end position="404"/>
    </location>
</feature>
<protein>
    <submittedName>
        <fullName evidence="3">Lytic murein transglycosylase B</fullName>
    </submittedName>
</protein>
<sequence>MLRALLMSPSSPSLRSAALASCCVLAAAALLCQPAVAAPAATTTAGSTKASKPKKHTKVAKFSNAASEKVLRDDGPEVYTYGRREDVTAFAKEVSAAHGLDPVWVSEQLAQARFQPAVARLVMPPPAGTAKNWAAYRARMVDAQRVRDGLRWWQDNEAALQRAEARYGVPAAMVVAIVGVETYYGRIKGNFKVIDALSTLSFDFPKGRSDRTAFYRDELAAFLRWCAAEKRDPQQVKGSYAGAIGLPQFMPSSILKYAIDFDGDGRIDLDSHGADVVGSVAHYFAEFGWERQQPTHFGVAAPVQAGDRATLLAPDIVPSFTAQQMADRGAVLDEAGSRYTGPLALVELQNGDAAPSYVAGTRNFYVVTRYNWSSYYAMSVIELARSIRQLRPPEAAPASAPQPG</sequence>
<evidence type="ECO:0000313" key="3">
    <source>
        <dbReference type="EMBL" id="MEK8045952.1"/>
    </source>
</evidence>
<dbReference type="NCBIfam" id="TIGR02282">
    <property type="entry name" value="MltB"/>
    <property type="match status" value="1"/>
</dbReference>
<accession>A0ABU9C6A6</accession>
<name>A0ABU9C6A6_9BURK</name>
<dbReference type="SUPFAM" id="SSF53955">
    <property type="entry name" value="Lysozyme-like"/>
    <property type="match status" value="1"/>
</dbReference>
<dbReference type="Gene3D" id="1.10.530.10">
    <property type="match status" value="1"/>
</dbReference>
<comment type="caution">
    <text evidence="3">The sequence shown here is derived from an EMBL/GenBank/DDBJ whole genome shotgun (WGS) entry which is preliminary data.</text>
</comment>
<organism evidence="3 4">
    <name type="scientific">Ideonella margarita</name>
    <dbReference type="NCBI Taxonomy" id="2984191"/>
    <lineage>
        <taxon>Bacteria</taxon>
        <taxon>Pseudomonadati</taxon>
        <taxon>Pseudomonadota</taxon>
        <taxon>Betaproteobacteria</taxon>
        <taxon>Burkholderiales</taxon>
        <taxon>Sphaerotilaceae</taxon>
        <taxon>Ideonella</taxon>
    </lineage>
</organism>
<dbReference type="InterPro" id="IPR011757">
    <property type="entry name" value="Lytic_transglycosylase_MltB"/>
</dbReference>
<keyword evidence="4" id="KW-1185">Reference proteome</keyword>
<dbReference type="Gene3D" id="1.10.8.350">
    <property type="entry name" value="Bacterial muramidase"/>
    <property type="match status" value="1"/>
</dbReference>
<feature type="domain" description="Transglycosylase SLT" evidence="2">
    <location>
        <begin position="84"/>
        <end position="385"/>
    </location>
</feature>
<evidence type="ECO:0000259" key="2">
    <source>
        <dbReference type="Pfam" id="PF13406"/>
    </source>
</evidence>
<dbReference type="Pfam" id="PF13406">
    <property type="entry name" value="SLT_2"/>
    <property type="match status" value="1"/>
</dbReference>
<proteinExistence type="predicted"/>
<dbReference type="InterPro" id="IPR043426">
    <property type="entry name" value="MltB-like"/>
</dbReference>
<feature type="signal peptide" evidence="1">
    <location>
        <begin position="1"/>
        <end position="37"/>
    </location>
</feature>
<evidence type="ECO:0000256" key="1">
    <source>
        <dbReference type="SAM" id="SignalP"/>
    </source>
</evidence>
<keyword evidence="1" id="KW-0732">Signal</keyword>
<gene>
    <name evidence="3" type="primary">mltB</name>
    <name evidence="3" type="ORF">AACH00_06290</name>
</gene>
<dbReference type="EMBL" id="JBBUTI010000004">
    <property type="protein sequence ID" value="MEK8045952.1"/>
    <property type="molecule type" value="Genomic_DNA"/>
</dbReference>
<dbReference type="InterPro" id="IPR031304">
    <property type="entry name" value="SLT_2"/>
</dbReference>
<dbReference type="PANTHER" id="PTHR30163:SF9">
    <property type="entry name" value="MEMBRANE-BOUND LYTIC MUREIN TRANSGLYCOSYLASE B"/>
    <property type="match status" value="1"/>
</dbReference>
<dbReference type="RefSeq" id="WP_341398232.1">
    <property type="nucleotide sequence ID" value="NZ_JBBUTI010000004.1"/>
</dbReference>